<evidence type="ECO:0000313" key="1">
    <source>
        <dbReference type="EMBL" id="KZV92859.1"/>
    </source>
</evidence>
<accession>A0A166AKM6</accession>
<organism evidence="1 2">
    <name type="scientific">Exidia glandulosa HHB12029</name>
    <dbReference type="NCBI Taxonomy" id="1314781"/>
    <lineage>
        <taxon>Eukaryota</taxon>
        <taxon>Fungi</taxon>
        <taxon>Dikarya</taxon>
        <taxon>Basidiomycota</taxon>
        <taxon>Agaricomycotina</taxon>
        <taxon>Agaricomycetes</taxon>
        <taxon>Auriculariales</taxon>
        <taxon>Exidiaceae</taxon>
        <taxon>Exidia</taxon>
    </lineage>
</organism>
<dbReference type="Proteomes" id="UP000077266">
    <property type="component" value="Unassembled WGS sequence"/>
</dbReference>
<dbReference type="AlphaFoldDB" id="A0A166AKM6"/>
<dbReference type="EMBL" id="KV426000">
    <property type="protein sequence ID" value="KZV92859.1"/>
    <property type="molecule type" value="Genomic_DNA"/>
</dbReference>
<protein>
    <submittedName>
        <fullName evidence="1">Uncharacterized protein</fullName>
    </submittedName>
</protein>
<sequence length="78" mass="9162">MRAEVSYPAQNIQGLLQPEVLQRVTCRYFFRCHLPDRDSSEEYRWAEVRHYTCPVVVLLLGVGERSPTFNLHVKLVSR</sequence>
<keyword evidence="2" id="KW-1185">Reference proteome</keyword>
<name>A0A166AKM6_EXIGL</name>
<proteinExistence type="predicted"/>
<gene>
    <name evidence="1" type="ORF">EXIGLDRAFT_61326</name>
</gene>
<reference evidence="1 2" key="1">
    <citation type="journal article" date="2016" name="Mol. Biol. Evol.">
        <title>Comparative Genomics of Early-Diverging Mushroom-Forming Fungi Provides Insights into the Origins of Lignocellulose Decay Capabilities.</title>
        <authorList>
            <person name="Nagy L.G."/>
            <person name="Riley R."/>
            <person name="Tritt A."/>
            <person name="Adam C."/>
            <person name="Daum C."/>
            <person name="Floudas D."/>
            <person name="Sun H."/>
            <person name="Yadav J.S."/>
            <person name="Pangilinan J."/>
            <person name="Larsson K.H."/>
            <person name="Matsuura K."/>
            <person name="Barry K."/>
            <person name="Labutti K."/>
            <person name="Kuo R."/>
            <person name="Ohm R.A."/>
            <person name="Bhattacharya S.S."/>
            <person name="Shirouzu T."/>
            <person name="Yoshinaga Y."/>
            <person name="Martin F.M."/>
            <person name="Grigoriev I.V."/>
            <person name="Hibbett D.S."/>
        </authorList>
    </citation>
    <scope>NUCLEOTIDE SEQUENCE [LARGE SCALE GENOMIC DNA]</scope>
    <source>
        <strain evidence="1 2">HHB12029</strain>
    </source>
</reference>
<dbReference type="InParanoid" id="A0A166AKM6"/>
<evidence type="ECO:0000313" key="2">
    <source>
        <dbReference type="Proteomes" id="UP000077266"/>
    </source>
</evidence>